<evidence type="ECO:0000256" key="1">
    <source>
        <dbReference type="SAM" id="MobiDB-lite"/>
    </source>
</evidence>
<dbReference type="STRING" id="1886670.PTI45_03687"/>
<dbReference type="InterPro" id="IPR016195">
    <property type="entry name" value="Pol/histidinol_Pase-like"/>
</dbReference>
<dbReference type="CDD" id="cd07438">
    <property type="entry name" value="PHP_HisPPase_AMP"/>
    <property type="match status" value="1"/>
</dbReference>
<reference evidence="3 4" key="1">
    <citation type="submission" date="2016-08" db="EMBL/GenBank/DDBJ databases">
        <title>Genome sequencing of Paenibacillus sp. TI45-13ar, isolated from Korean traditional nuruk.</title>
        <authorList>
            <person name="Kim S.-J."/>
        </authorList>
    </citation>
    <scope>NUCLEOTIDE SEQUENCE [LARGE SCALE GENOMIC DNA]</scope>
    <source>
        <strain evidence="3 4">TI45-13ar</strain>
    </source>
</reference>
<dbReference type="EMBL" id="MDER01000070">
    <property type="protein sequence ID" value="ODP26958.1"/>
    <property type="molecule type" value="Genomic_DNA"/>
</dbReference>
<dbReference type="InterPro" id="IPR004013">
    <property type="entry name" value="PHP_dom"/>
</dbReference>
<dbReference type="SMART" id="SM00481">
    <property type="entry name" value="POLIIIAc"/>
    <property type="match status" value="1"/>
</dbReference>
<accession>A0A1E3KZJ8</accession>
<evidence type="ECO:0000313" key="4">
    <source>
        <dbReference type="Proteomes" id="UP000094578"/>
    </source>
</evidence>
<feature type="compositionally biased region" description="Basic and acidic residues" evidence="1">
    <location>
        <begin position="1"/>
        <end position="14"/>
    </location>
</feature>
<dbReference type="SUPFAM" id="SSF89550">
    <property type="entry name" value="PHP domain-like"/>
    <property type="match status" value="1"/>
</dbReference>
<feature type="region of interest" description="Disordered" evidence="1">
    <location>
        <begin position="1"/>
        <end position="25"/>
    </location>
</feature>
<dbReference type="PATRIC" id="fig|1886670.3.peg.3711"/>
<dbReference type="Pfam" id="PF02811">
    <property type="entry name" value="PHP"/>
    <property type="match status" value="1"/>
</dbReference>
<dbReference type="GO" id="GO:0035312">
    <property type="term" value="F:5'-3' DNA exonuclease activity"/>
    <property type="evidence" value="ECO:0007669"/>
    <property type="project" value="TreeGrafter"/>
</dbReference>
<dbReference type="Gene3D" id="1.10.150.650">
    <property type="match status" value="1"/>
</dbReference>
<dbReference type="PANTHER" id="PTHR42924:SF3">
    <property type="entry name" value="POLYMERASE_HISTIDINOL PHOSPHATASE N-TERMINAL DOMAIN-CONTAINING PROTEIN"/>
    <property type="match status" value="1"/>
</dbReference>
<sequence length="295" mass="32487">MDMSSEERYADLHTHSQASDGMNTPSQNVKLAVEAGLGAIAVTDHDTVAGVDEAIEAGKPYDIEVIAGVEISTREDNKDIHILGYYLNTEDPILLERLQQLREVRDHRNVQILQNLRDLGVEITMEEVIEQLGRELMPDESIGRPHMADVLVAKGYATDMKDAFNKYLAEGAAAYVSPPRITAADAAVWIREANGVPVMAHPGIYGDDTLVERILDHSSIAGLEVYHSDHSPEDEQRYLEIAQRRDLIVTGGSDYHGERQGKVFHGPLGGKNVPMSTLVQLRQLQTAIETGITAE</sequence>
<keyword evidence="4" id="KW-1185">Reference proteome</keyword>
<dbReference type="GO" id="GO:0004534">
    <property type="term" value="F:5'-3' RNA exonuclease activity"/>
    <property type="evidence" value="ECO:0007669"/>
    <property type="project" value="TreeGrafter"/>
</dbReference>
<feature type="domain" description="Polymerase/histidinol phosphatase N-terminal" evidence="2">
    <location>
        <begin position="10"/>
        <end position="75"/>
    </location>
</feature>
<name>A0A1E3KZJ8_9BACL</name>
<organism evidence="3 4">
    <name type="scientific">Paenibacillus nuruki</name>
    <dbReference type="NCBI Taxonomy" id="1886670"/>
    <lineage>
        <taxon>Bacteria</taxon>
        <taxon>Bacillati</taxon>
        <taxon>Bacillota</taxon>
        <taxon>Bacilli</taxon>
        <taxon>Bacillales</taxon>
        <taxon>Paenibacillaceae</taxon>
        <taxon>Paenibacillus</taxon>
    </lineage>
</organism>
<evidence type="ECO:0000259" key="2">
    <source>
        <dbReference type="SMART" id="SM00481"/>
    </source>
</evidence>
<dbReference type="InterPro" id="IPR052018">
    <property type="entry name" value="PHP_domain"/>
</dbReference>
<dbReference type="Gene3D" id="3.20.20.140">
    <property type="entry name" value="Metal-dependent hydrolases"/>
    <property type="match status" value="1"/>
</dbReference>
<gene>
    <name evidence="3" type="ORF">PTI45_03687</name>
</gene>
<feature type="compositionally biased region" description="Polar residues" evidence="1">
    <location>
        <begin position="15"/>
        <end position="25"/>
    </location>
</feature>
<dbReference type="AlphaFoldDB" id="A0A1E3KZJ8"/>
<comment type="caution">
    <text evidence="3">The sequence shown here is derived from an EMBL/GenBank/DDBJ whole genome shotgun (WGS) entry which is preliminary data.</text>
</comment>
<dbReference type="InterPro" id="IPR003141">
    <property type="entry name" value="Pol/His_phosphatase_N"/>
</dbReference>
<evidence type="ECO:0000313" key="3">
    <source>
        <dbReference type="EMBL" id="ODP26958.1"/>
    </source>
</evidence>
<dbReference type="Proteomes" id="UP000094578">
    <property type="component" value="Unassembled WGS sequence"/>
</dbReference>
<dbReference type="RefSeq" id="WP_139129280.1">
    <property type="nucleotide sequence ID" value="NZ_MDER01000070.1"/>
</dbReference>
<protein>
    <submittedName>
        <fullName evidence="3">5'-3' exoribonuclease</fullName>
    </submittedName>
</protein>
<dbReference type="PANTHER" id="PTHR42924">
    <property type="entry name" value="EXONUCLEASE"/>
    <property type="match status" value="1"/>
</dbReference>
<proteinExistence type="predicted"/>